<dbReference type="Proteomes" id="UP000186817">
    <property type="component" value="Unassembled WGS sequence"/>
</dbReference>
<gene>
    <name evidence="1" type="ORF">AK812_SmicGene27431</name>
</gene>
<evidence type="ECO:0000313" key="1">
    <source>
        <dbReference type="EMBL" id="OLP90944.1"/>
    </source>
</evidence>
<dbReference type="EMBL" id="LSRX01000687">
    <property type="protein sequence ID" value="OLP90944.1"/>
    <property type="molecule type" value="Genomic_DNA"/>
</dbReference>
<proteinExistence type="predicted"/>
<accession>A0A1Q9D6Y0</accession>
<comment type="caution">
    <text evidence="1">The sequence shown here is derived from an EMBL/GenBank/DDBJ whole genome shotgun (WGS) entry which is preliminary data.</text>
</comment>
<evidence type="ECO:0000313" key="2">
    <source>
        <dbReference type="Proteomes" id="UP000186817"/>
    </source>
</evidence>
<name>A0A1Q9D6Y0_SYMMI</name>
<sequence length="303" mass="33634">MASAAHRVCAMLLLRRRKRRHFDRTACTTSPPVVQNATPETLETTILQSLIEWEGLRAQPLIPELGPARRCQLDSRVFVARLGQVDNRPMADFFGERDGAQHRGACAKAVKTSLSWKLAVLASLDTSVKIFLHQPEVQDVAPGQQEFRCMQAQYGRCRRERQETAPSTGVPVRRHIQNLSGGRWLHKLEDLFASSGRSDAGNPMLARAAVMSAAAGSDATQRHFLSNHPLARSEAEPPEPSSRALKGFMRQVEALSWSVHLLLCLGLTEPFLKPGKQKTRPDQTPHCVCFTICEPPWEFGGDA</sequence>
<reference evidence="1 2" key="1">
    <citation type="submission" date="2016-02" db="EMBL/GenBank/DDBJ databases">
        <title>Genome analysis of coral dinoflagellate symbionts highlights evolutionary adaptations to a symbiotic lifestyle.</title>
        <authorList>
            <person name="Aranda M."/>
            <person name="Li Y."/>
            <person name="Liew Y.J."/>
            <person name="Baumgarten S."/>
            <person name="Simakov O."/>
            <person name="Wilson M."/>
            <person name="Piel J."/>
            <person name="Ashoor H."/>
            <person name="Bougouffa S."/>
            <person name="Bajic V.B."/>
            <person name="Ryu T."/>
            <person name="Ravasi T."/>
            <person name="Bayer T."/>
            <person name="Micklem G."/>
            <person name="Kim H."/>
            <person name="Bhak J."/>
            <person name="Lajeunesse T.C."/>
            <person name="Voolstra C.R."/>
        </authorList>
    </citation>
    <scope>NUCLEOTIDE SEQUENCE [LARGE SCALE GENOMIC DNA]</scope>
    <source>
        <strain evidence="1 2">CCMP2467</strain>
    </source>
</reference>
<dbReference type="AlphaFoldDB" id="A0A1Q9D6Y0"/>
<protein>
    <submittedName>
        <fullName evidence="1">Uncharacterized protein</fullName>
    </submittedName>
</protein>
<keyword evidence="2" id="KW-1185">Reference proteome</keyword>
<organism evidence="1 2">
    <name type="scientific">Symbiodinium microadriaticum</name>
    <name type="common">Dinoflagellate</name>
    <name type="synonym">Zooxanthella microadriatica</name>
    <dbReference type="NCBI Taxonomy" id="2951"/>
    <lineage>
        <taxon>Eukaryota</taxon>
        <taxon>Sar</taxon>
        <taxon>Alveolata</taxon>
        <taxon>Dinophyceae</taxon>
        <taxon>Suessiales</taxon>
        <taxon>Symbiodiniaceae</taxon>
        <taxon>Symbiodinium</taxon>
    </lineage>
</organism>